<dbReference type="Pfam" id="PF00488">
    <property type="entry name" value="MutS_V"/>
    <property type="match status" value="1"/>
</dbReference>
<dbReference type="SUPFAM" id="SSF53150">
    <property type="entry name" value="DNA repair protein MutS, domain II"/>
    <property type="match status" value="1"/>
</dbReference>
<dbReference type="GO" id="GO:0140664">
    <property type="term" value="F:ATP-dependent DNA damage sensor activity"/>
    <property type="evidence" value="ECO:0007669"/>
    <property type="project" value="InterPro"/>
</dbReference>
<dbReference type="GO" id="GO:0030983">
    <property type="term" value="F:mismatched DNA binding"/>
    <property type="evidence" value="ECO:0007669"/>
    <property type="project" value="InterPro"/>
</dbReference>
<dbReference type="GO" id="GO:0005829">
    <property type="term" value="C:cytosol"/>
    <property type="evidence" value="ECO:0007669"/>
    <property type="project" value="TreeGrafter"/>
</dbReference>
<dbReference type="Pfam" id="PF05192">
    <property type="entry name" value="MutS_III"/>
    <property type="match status" value="1"/>
</dbReference>
<feature type="domain" description="DNA mismatch repair proteins mutS family" evidence="8">
    <location>
        <begin position="704"/>
        <end position="720"/>
    </location>
</feature>
<dbReference type="NCBIfam" id="TIGR01070">
    <property type="entry name" value="mutS1"/>
    <property type="match status" value="1"/>
</dbReference>
<evidence type="ECO:0000259" key="8">
    <source>
        <dbReference type="PROSITE" id="PS00486"/>
    </source>
</evidence>
<reference evidence="9" key="1">
    <citation type="submission" date="2018-06" db="EMBL/GenBank/DDBJ databases">
        <authorList>
            <person name="Zhirakovskaya E."/>
        </authorList>
    </citation>
    <scope>NUCLEOTIDE SEQUENCE</scope>
</reference>
<dbReference type="Gene3D" id="3.40.50.300">
    <property type="entry name" value="P-loop containing nucleotide triphosphate hydrolases"/>
    <property type="match status" value="1"/>
</dbReference>
<keyword evidence="2" id="KW-0547">Nucleotide-binding</keyword>
<dbReference type="InterPro" id="IPR016151">
    <property type="entry name" value="DNA_mismatch_repair_MutS_N"/>
</dbReference>
<evidence type="ECO:0000256" key="7">
    <source>
        <dbReference type="ARBA" id="ARBA00024647"/>
    </source>
</evidence>
<dbReference type="InterPro" id="IPR036678">
    <property type="entry name" value="MutS_con_dom_sf"/>
</dbReference>
<dbReference type="GO" id="GO:0005524">
    <property type="term" value="F:ATP binding"/>
    <property type="evidence" value="ECO:0007669"/>
    <property type="project" value="UniProtKB-KW"/>
</dbReference>
<dbReference type="GO" id="GO:0006298">
    <property type="term" value="P:mismatch repair"/>
    <property type="evidence" value="ECO:0007669"/>
    <property type="project" value="InterPro"/>
</dbReference>
<dbReference type="FunFam" id="3.40.50.300:FF:000870">
    <property type="entry name" value="MutS protein homolog 4"/>
    <property type="match status" value="1"/>
</dbReference>
<keyword evidence="6" id="KW-0234">DNA repair</keyword>
<dbReference type="InterPro" id="IPR007696">
    <property type="entry name" value="DNA_mismatch_repair_MutS_core"/>
</dbReference>
<dbReference type="PROSITE" id="PS00486">
    <property type="entry name" value="DNA_MISMATCH_REPAIR_2"/>
    <property type="match status" value="1"/>
</dbReference>
<keyword evidence="4" id="KW-0067">ATP-binding</keyword>
<dbReference type="Gene3D" id="3.30.420.110">
    <property type="entry name" value="MutS, connector domain"/>
    <property type="match status" value="1"/>
</dbReference>
<dbReference type="NCBIfam" id="NF003810">
    <property type="entry name" value="PRK05399.1"/>
    <property type="match status" value="1"/>
</dbReference>
<dbReference type="FunFam" id="1.10.1420.10:FF:000001">
    <property type="entry name" value="DNA mismatch repair protein MutS"/>
    <property type="match status" value="1"/>
</dbReference>
<dbReference type="PANTHER" id="PTHR11361">
    <property type="entry name" value="DNA MISMATCH REPAIR PROTEIN MUTS FAMILY MEMBER"/>
    <property type="match status" value="1"/>
</dbReference>
<dbReference type="SMART" id="SM00534">
    <property type="entry name" value="MUTSac"/>
    <property type="match status" value="1"/>
</dbReference>
<dbReference type="SUPFAM" id="SSF55271">
    <property type="entry name" value="DNA repair protein MutS, domain I"/>
    <property type="match status" value="1"/>
</dbReference>
<evidence type="ECO:0000256" key="6">
    <source>
        <dbReference type="ARBA" id="ARBA00023204"/>
    </source>
</evidence>
<evidence type="ECO:0000313" key="9">
    <source>
        <dbReference type="EMBL" id="VAX39664.1"/>
    </source>
</evidence>
<dbReference type="PANTHER" id="PTHR11361:SF34">
    <property type="entry name" value="DNA MISMATCH REPAIR PROTEIN MSH1, MITOCHONDRIAL"/>
    <property type="match status" value="1"/>
</dbReference>
<dbReference type="HAMAP" id="MF_00096">
    <property type="entry name" value="MutS"/>
    <property type="match status" value="1"/>
</dbReference>
<dbReference type="FunFam" id="3.40.1170.10:FF:000001">
    <property type="entry name" value="DNA mismatch repair protein MutS"/>
    <property type="match status" value="1"/>
</dbReference>
<dbReference type="AlphaFoldDB" id="A0A3B1DU89"/>
<dbReference type="InterPro" id="IPR017261">
    <property type="entry name" value="DNA_mismatch_repair_MutS/MSH"/>
</dbReference>
<name>A0A3B1DU89_9ZZZZ</name>
<dbReference type="InterPro" id="IPR007860">
    <property type="entry name" value="DNA_mmatch_repair_MutS_con_dom"/>
</dbReference>
<comment type="similarity">
    <text evidence="1">Belongs to the DNA mismatch repair MutS family.</text>
</comment>
<dbReference type="InterPro" id="IPR005748">
    <property type="entry name" value="DNA_mismatch_repair_MutS"/>
</dbReference>
<dbReference type="SUPFAM" id="SSF48334">
    <property type="entry name" value="DNA repair protein MutS, domain III"/>
    <property type="match status" value="1"/>
</dbReference>
<keyword evidence="3" id="KW-0227">DNA damage</keyword>
<organism evidence="9">
    <name type="scientific">hydrothermal vent metagenome</name>
    <dbReference type="NCBI Taxonomy" id="652676"/>
    <lineage>
        <taxon>unclassified sequences</taxon>
        <taxon>metagenomes</taxon>
        <taxon>ecological metagenomes</taxon>
    </lineage>
</organism>
<dbReference type="Gene3D" id="1.10.1420.10">
    <property type="match status" value="2"/>
</dbReference>
<gene>
    <name evidence="9" type="ORF">MNBD_PLANCTO02-1487</name>
</gene>
<evidence type="ECO:0000256" key="1">
    <source>
        <dbReference type="ARBA" id="ARBA00006271"/>
    </source>
</evidence>
<evidence type="ECO:0000256" key="4">
    <source>
        <dbReference type="ARBA" id="ARBA00022840"/>
    </source>
</evidence>
<dbReference type="Pfam" id="PF05190">
    <property type="entry name" value="MutS_IV"/>
    <property type="match status" value="1"/>
</dbReference>
<protein>
    <submittedName>
        <fullName evidence="9">DNA mismatch repair protein MutS</fullName>
    </submittedName>
</protein>
<keyword evidence="5" id="KW-0238">DNA-binding</keyword>
<proteinExistence type="inferred from homology"/>
<evidence type="ECO:0000256" key="2">
    <source>
        <dbReference type="ARBA" id="ARBA00022741"/>
    </source>
</evidence>
<dbReference type="InterPro" id="IPR027417">
    <property type="entry name" value="P-loop_NTPase"/>
</dbReference>
<comment type="function">
    <text evidence="7">This protein is involved in the repair of mismatches in DNA. It is possible that it carries out the mismatch recognition step. This protein has a weak ATPase activity.</text>
</comment>
<dbReference type="InterPro" id="IPR007861">
    <property type="entry name" value="DNA_mismatch_repair_MutS_clamp"/>
</dbReference>
<evidence type="ECO:0000256" key="5">
    <source>
        <dbReference type="ARBA" id="ARBA00023125"/>
    </source>
</evidence>
<dbReference type="InterPro" id="IPR045076">
    <property type="entry name" value="MutS"/>
</dbReference>
<dbReference type="Pfam" id="PF01624">
    <property type="entry name" value="MutS_I"/>
    <property type="match status" value="1"/>
</dbReference>
<accession>A0A3B1DU89</accession>
<dbReference type="Pfam" id="PF05188">
    <property type="entry name" value="MutS_II"/>
    <property type="match status" value="1"/>
</dbReference>
<dbReference type="InterPro" id="IPR000432">
    <property type="entry name" value="DNA_mismatch_repair_MutS_C"/>
</dbReference>
<dbReference type="SUPFAM" id="SSF52540">
    <property type="entry name" value="P-loop containing nucleoside triphosphate hydrolases"/>
    <property type="match status" value="1"/>
</dbReference>
<evidence type="ECO:0000256" key="3">
    <source>
        <dbReference type="ARBA" id="ARBA00022763"/>
    </source>
</evidence>
<dbReference type="EMBL" id="UOGL01000355">
    <property type="protein sequence ID" value="VAX39664.1"/>
    <property type="molecule type" value="Genomic_DNA"/>
</dbReference>
<dbReference type="Gene3D" id="3.40.1170.10">
    <property type="entry name" value="DNA repair protein MutS, domain I"/>
    <property type="match status" value="1"/>
</dbReference>
<dbReference type="InterPro" id="IPR036187">
    <property type="entry name" value="DNA_mismatch_repair_MutS_sf"/>
</dbReference>
<dbReference type="SMART" id="SM00533">
    <property type="entry name" value="MUTSd"/>
    <property type="match status" value="1"/>
</dbReference>
<dbReference type="PIRSF" id="PIRSF037677">
    <property type="entry name" value="DNA_mis_repair_Msh6"/>
    <property type="match status" value="1"/>
</dbReference>
<dbReference type="InterPro" id="IPR007695">
    <property type="entry name" value="DNA_mismatch_repair_MutS-lik_N"/>
</dbReference>
<dbReference type="CDD" id="cd03284">
    <property type="entry name" value="ABC_MutS1"/>
    <property type="match status" value="1"/>
</dbReference>
<sequence length="878" mass="97761">MAENITKKKAKKTPRLTPMMERYMEVKRENPNALLLFRMGDFYELFLEDAEIGAKVLGLTLTSRDKNSDNPIPMAGFPYRALQGYLQKLIRAGFRAAICEQVEDPAKAKGMVKREVTQVVTPGTLLDDSLLDSKTSNFLACLFSKKESVGLAWLELSEGRFYCSDLPPEEVANELSRLQPAECLVEEGSPFEKDLAAISGQGEMMVSTLPAWSFAREDCHRTLLEHLGTKTLEGFGIFDVTPAVVAAGALMGYVCETQKSALGHITRLELHQQGTHLLIDEATRRSLELTLTIRDSNREGSLLSAIDETVSPMGARLLAQWLSNPLTNLQAINHRLDAVEELVAENSLSHSLREQLSKCYDLQRLTARIATGKCSPRDLRALTETLALLPQLKAKLVGRTSAYLVELEQKLDLCSDIHTDISATLAEDPPLLISEGGVIRDGFHAELDELRALARGGKEWIARYQAEEAKRTGITNLKVGFNKVFGFYLEVTASQKEKVPPEYIRKQTLKNQERYITPQLKEYEEKVLQAEEKSVALEIDLFQSLRNRVADQSVRLQTTAEVVAQTDVLTGLATLATNRRYCRPEMTHEPLLDIREGRHPVLDRLQPTGQFVPNDVLLGTEEGRIQLITGPNMAGKSTYIRQAALLTVLAQMGSFVPASEARIGIADRIYARVGASDELSKGQSTFMVEMTETARILNSATRNSLVILDEIGRGTSTYDGVSLAWAVTEYLHDIITCRALFATHYHELTELSQSLSHLSNWNVAVKEQAGDVIFLHKIIEGTANKSYGIHVARLAGVPQKVIQRAGIILETLEGDHFNKQGESKVPTRHTNKSSQKQLTLFEEPEHPLLGEIRELDINSMTPLAALEELNRLRNELKE</sequence>